<evidence type="ECO:0000256" key="11">
    <source>
        <dbReference type="ARBA" id="ARBA00022984"/>
    </source>
</evidence>
<dbReference type="EC" id="1.3.1.98" evidence="16"/>
<evidence type="ECO:0000256" key="1">
    <source>
        <dbReference type="ARBA" id="ARBA00001974"/>
    </source>
</evidence>
<dbReference type="SUPFAM" id="SSF56194">
    <property type="entry name" value="Uridine diphospho-N-Acetylenolpyruvylglucosamine reductase, MurB, C-terminal domain"/>
    <property type="match status" value="1"/>
</dbReference>
<dbReference type="InterPro" id="IPR036318">
    <property type="entry name" value="FAD-bd_PCMH-like_sf"/>
</dbReference>
<dbReference type="PANTHER" id="PTHR21071:SF4">
    <property type="entry name" value="UDP-N-ACETYLENOLPYRUVOYLGLUCOSAMINE REDUCTASE"/>
    <property type="match status" value="1"/>
</dbReference>
<evidence type="ECO:0000256" key="16">
    <source>
        <dbReference type="HAMAP-Rule" id="MF_00037"/>
    </source>
</evidence>
<dbReference type="InterPro" id="IPR016167">
    <property type="entry name" value="FAD-bd_PCMH_sub1"/>
</dbReference>
<evidence type="ECO:0000256" key="7">
    <source>
        <dbReference type="ARBA" id="ARBA00022630"/>
    </source>
</evidence>
<feature type="domain" description="FAD-binding PCMH-type" evidence="17">
    <location>
        <begin position="30"/>
        <end position="235"/>
    </location>
</feature>
<comment type="pathway">
    <text evidence="4 16">Cell wall biogenesis; peptidoglycan biosynthesis.</text>
</comment>
<dbReference type="Pfam" id="PF02873">
    <property type="entry name" value="MurB_C"/>
    <property type="match status" value="1"/>
</dbReference>
<keyword evidence="10 16" id="KW-0133">Cell shape</keyword>
<evidence type="ECO:0000313" key="18">
    <source>
        <dbReference type="EMBL" id="KKU33615.1"/>
    </source>
</evidence>
<dbReference type="UniPathway" id="UPA00219"/>
<evidence type="ECO:0000256" key="2">
    <source>
        <dbReference type="ARBA" id="ARBA00003921"/>
    </source>
</evidence>
<dbReference type="InterPro" id="IPR003170">
    <property type="entry name" value="MurB"/>
</dbReference>
<dbReference type="Gene3D" id="3.30.43.10">
    <property type="entry name" value="Uridine Diphospho-n-acetylenolpyruvylglucosamine Reductase, domain 2"/>
    <property type="match status" value="1"/>
</dbReference>
<dbReference type="EMBL" id="LCMI01000002">
    <property type="protein sequence ID" value="KKU33615.1"/>
    <property type="molecule type" value="Genomic_DNA"/>
</dbReference>
<keyword evidence="9 16" id="KW-0521">NADP</keyword>
<dbReference type="GO" id="GO:0008762">
    <property type="term" value="F:UDP-N-acetylmuramate dehydrogenase activity"/>
    <property type="evidence" value="ECO:0007669"/>
    <property type="project" value="UniProtKB-UniRule"/>
</dbReference>
<evidence type="ECO:0000256" key="14">
    <source>
        <dbReference type="ARBA" id="ARBA00023316"/>
    </source>
</evidence>
<protein>
    <recommendedName>
        <fullName evidence="16">UDP-N-acetylenolpyruvoylglucosamine reductase</fullName>
        <ecNumber evidence="16">1.3.1.98</ecNumber>
    </recommendedName>
    <alternativeName>
        <fullName evidence="16">UDP-N-acetylmuramate dehydrogenase</fullName>
    </alternativeName>
</protein>
<dbReference type="InterPro" id="IPR016169">
    <property type="entry name" value="FAD-bd_PCMH_sub2"/>
</dbReference>
<dbReference type="GO" id="GO:0071555">
    <property type="term" value="P:cell wall organization"/>
    <property type="evidence" value="ECO:0007669"/>
    <property type="project" value="UniProtKB-KW"/>
</dbReference>
<dbReference type="GO" id="GO:0071949">
    <property type="term" value="F:FAD binding"/>
    <property type="evidence" value="ECO:0007669"/>
    <property type="project" value="InterPro"/>
</dbReference>
<accession>A0A0G1SK10</accession>
<dbReference type="InterPro" id="IPR036635">
    <property type="entry name" value="MurB_C_sf"/>
</dbReference>
<keyword evidence="11 16" id="KW-0573">Peptidoglycan synthesis</keyword>
<organism evidence="18 19">
    <name type="scientific">Candidatus Collierbacteria bacterium GW2011_GWA2_46_26</name>
    <dbReference type="NCBI Taxonomy" id="1618381"/>
    <lineage>
        <taxon>Bacteria</taxon>
        <taxon>Candidatus Collieribacteriota</taxon>
    </lineage>
</organism>
<dbReference type="Gene3D" id="3.30.465.10">
    <property type="match status" value="1"/>
</dbReference>
<keyword evidence="7 16" id="KW-0285">Flavoprotein</keyword>
<keyword evidence="5 16" id="KW-0963">Cytoplasm</keyword>
<dbReference type="PATRIC" id="fig|1618381.3.peg.257"/>
<proteinExistence type="inferred from homology"/>
<reference evidence="18 19" key="1">
    <citation type="journal article" date="2015" name="Nature">
        <title>rRNA introns, odd ribosomes, and small enigmatic genomes across a large radiation of phyla.</title>
        <authorList>
            <person name="Brown C.T."/>
            <person name="Hug L.A."/>
            <person name="Thomas B.C."/>
            <person name="Sharon I."/>
            <person name="Castelle C.J."/>
            <person name="Singh A."/>
            <person name="Wilkins M.J."/>
            <person name="Williams K.H."/>
            <person name="Banfield J.F."/>
        </authorList>
    </citation>
    <scope>NUCLEOTIDE SEQUENCE [LARGE SCALE GENOMIC DNA]</scope>
</reference>
<keyword evidence="6 16" id="KW-0132">Cell division</keyword>
<comment type="caution">
    <text evidence="16">Lacks conserved residue(s) required for the propagation of feature annotation.</text>
</comment>
<dbReference type="InterPro" id="IPR016166">
    <property type="entry name" value="FAD-bd_PCMH"/>
</dbReference>
<evidence type="ECO:0000256" key="12">
    <source>
        <dbReference type="ARBA" id="ARBA00023002"/>
    </source>
</evidence>
<dbReference type="GO" id="GO:0009252">
    <property type="term" value="P:peptidoglycan biosynthetic process"/>
    <property type="evidence" value="ECO:0007669"/>
    <property type="project" value="UniProtKB-UniRule"/>
</dbReference>
<evidence type="ECO:0000256" key="4">
    <source>
        <dbReference type="ARBA" id="ARBA00004752"/>
    </source>
</evidence>
<comment type="catalytic activity">
    <reaction evidence="15 16">
        <text>UDP-N-acetyl-alpha-D-muramate + NADP(+) = UDP-N-acetyl-3-O-(1-carboxyvinyl)-alpha-D-glucosamine + NADPH + H(+)</text>
        <dbReference type="Rhea" id="RHEA:12248"/>
        <dbReference type="ChEBI" id="CHEBI:15378"/>
        <dbReference type="ChEBI" id="CHEBI:57783"/>
        <dbReference type="ChEBI" id="CHEBI:58349"/>
        <dbReference type="ChEBI" id="CHEBI:68483"/>
        <dbReference type="ChEBI" id="CHEBI:70757"/>
        <dbReference type="EC" id="1.3.1.98"/>
    </reaction>
</comment>
<dbReference type="PROSITE" id="PS51387">
    <property type="entry name" value="FAD_PCMH"/>
    <property type="match status" value="1"/>
</dbReference>
<dbReference type="GO" id="GO:0008360">
    <property type="term" value="P:regulation of cell shape"/>
    <property type="evidence" value="ECO:0007669"/>
    <property type="project" value="UniProtKB-KW"/>
</dbReference>
<dbReference type="GO" id="GO:0005829">
    <property type="term" value="C:cytosol"/>
    <property type="evidence" value="ECO:0007669"/>
    <property type="project" value="TreeGrafter"/>
</dbReference>
<comment type="caution">
    <text evidence="18">The sequence shown here is derived from an EMBL/GenBank/DDBJ whole genome shotgun (WGS) entry which is preliminary data.</text>
</comment>
<dbReference type="GO" id="GO:0051301">
    <property type="term" value="P:cell division"/>
    <property type="evidence" value="ECO:0007669"/>
    <property type="project" value="UniProtKB-KW"/>
</dbReference>
<feature type="active site" evidence="16">
    <location>
        <position position="342"/>
    </location>
</feature>
<name>A0A0G1SK10_9BACT</name>
<keyword evidence="14 16" id="KW-0961">Cell wall biogenesis/degradation</keyword>
<dbReference type="Gene3D" id="3.90.78.10">
    <property type="entry name" value="UDP-N-acetylenolpyruvoylglucosamine reductase, C-terminal domain"/>
    <property type="match status" value="1"/>
</dbReference>
<evidence type="ECO:0000259" key="17">
    <source>
        <dbReference type="PROSITE" id="PS51387"/>
    </source>
</evidence>
<evidence type="ECO:0000256" key="5">
    <source>
        <dbReference type="ARBA" id="ARBA00022490"/>
    </source>
</evidence>
<evidence type="ECO:0000313" key="19">
    <source>
        <dbReference type="Proteomes" id="UP000034794"/>
    </source>
</evidence>
<evidence type="ECO:0000256" key="10">
    <source>
        <dbReference type="ARBA" id="ARBA00022960"/>
    </source>
</evidence>
<comment type="function">
    <text evidence="2 16">Cell wall formation.</text>
</comment>
<evidence type="ECO:0000256" key="3">
    <source>
        <dbReference type="ARBA" id="ARBA00004496"/>
    </source>
</evidence>
<dbReference type="SUPFAM" id="SSF56176">
    <property type="entry name" value="FAD-binding/transporter-associated domain-like"/>
    <property type="match status" value="2"/>
</dbReference>
<evidence type="ECO:0000256" key="9">
    <source>
        <dbReference type="ARBA" id="ARBA00022857"/>
    </source>
</evidence>
<comment type="cofactor">
    <cofactor evidence="1 16">
        <name>FAD</name>
        <dbReference type="ChEBI" id="CHEBI:57692"/>
    </cofactor>
</comment>
<comment type="subcellular location">
    <subcellularLocation>
        <location evidence="3 16">Cytoplasm</location>
    </subcellularLocation>
</comment>
<dbReference type="InterPro" id="IPR011601">
    <property type="entry name" value="MurB_C"/>
</dbReference>
<evidence type="ECO:0000256" key="6">
    <source>
        <dbReference type="ARBA" id="ARBA00022618"/>
    </source>
</evidence>
<dbReference type="HAMAP" id="MF_00037">
    <property type="entry name" value="MurB"/>
    <property type="match status" value="1"/>
</dbReference>
<evidence type="ECO:0000256" key="15">
    <source>
        <dbReference type="ARBA" id="ARBA00048914"/>
    </source>
</evidence>
<feature type="active site" description="Proton donor" evidence="16">
    <location>
        <position position="261"/>
    </location>
</feature>
<keyword evidence="13 16" id="KW-0131">Cell cycle</keyword>
<evidence type="ECO:0000256" key="13">
    <source>
        <dbReference type="ARBA" id="ARBA00023306"/>
    </source>
</evidence>
<dbReference type="AlphaFoldDB" id="A0A0G1SK10"/>
<comment type="similarity">
    <text evidence="16">Belongs to the MurB family.</text>
</comment>
<keyword evidence="12 16" id="KW-0560">Oxidoreductase</keyword>
<evidence type="ECO:0000256" key="8">
    <source>
        <dbReference type="ARBA" id="ARBA00022827"/>
    </source>
</evidence>
<keyword evidence="8 16" id="KW-0274">FAD</keyword>
<dbReference type="PANTHER" id="PTHR21071">
    <property type="entry name" value="UDP-N-ACETYLENOLPYRUVOYLGLUCOSAMINE REDUCTASE"/>
    <property type="match status" value="1"/>
</dbReference>
<dbReference type="Proteomes" id="UP000034794">
    <property type="component" value="Unassembled WGS sequence"/>
</dbReference>
<sequence length="352" mass="39276">MSNFDGLIKSLDPERVKLDEPLSTHTTLKIGGPADLFYEAHNSGELIKAVRLARSFEVPVTIIGGGSNILVSDKGVRGLVVKNCGGEMEVREKNIFGFKKHRNIAIDPRWVGSKMGTMRYDFSDLDYDESEYPDVEVAIDSGVNLQVAMFHLFDQEITGLQWYSRIPGTVGGAVFNNIHGGRHVFSEIVKYVVLLTKPGDVIKIPAKSMRFEYDSSRLHQSGEIVLEVVLSLRKGDVEKARSVAGEWRKRKSSQPFYSAGCVFKNISEKDREILGYPTTATGYIVEHILNMTGYKVGGAMISPDHHNFIVNTGGAKARDYLAIRDEIVKRAKETIGLALEDEIRYLGEFEDR</sequence>
<gene>
    <name evidence="16" type="primary">murB</name>
    <name evidence="18" type="ORF">UX47_C0002G0023</name>
</gene>